<dbReference type="RefSeq" id="WP_012819884.1">
    <property type="nucleotide sequence ID" value="NZ_UHJL01000001.1"/>
</dbReference>
<keyword evidence="3" id="KW-0813">Transport</keyword>
<name>A0A380RVK6_FIBSU</name>
<dbReference type="GO" id="GO:0015891">
    <property type="term" value="P:siderophore transport"/>
    <property type="evidence" value="ECO:0007669"/>
    <property type="project" value="InterPro"/>
</dbReference>
<dbReference type="GO" id="GO:0055085">
    <property type="term" value="P:transmembrane transport"/>
    <property type="evidence" value="ECO:0007669"/>
    <property type="project" value="InterPro"/>
</dbReference>
<dbReference type="Proteomes" id="UP000255423">
    <property type="component" value="Unassembled WGS sequence"/>
</dbReference>
<dbReference type="GO" id="GO:0030288">
    <property type="term" value="C:outer membrane-bounded periplasmic space"/>
    <property type="evidence" value="ECO:0007669"/>
    <property type="project" value="InterPro"/>
</dbReference>
<evidence type="ECO:0000256" key="1">
    <source>
        <dbReference type="ARBA" id="ARBA00004383"/>
    </source>
</evidence>
<keyword evidence="7" id="KW-0653">Protein transport</keyword>
<evidence type="ECO:0000256" key="10">
    <source>
        <dbReference type="SAM" id="Phobius"/>
    </source>
</evidence>
<dbReference type="SUPFAM" id="SSF74653">
    <property type="entry name" value="TolA/TonB C-terminal domain"/>
    <property type="match status" value="1"/>
</dbReference>
<keyword evidence="4" id="KW-1003">Cell membrane</keyword>
<keyword evidence="8 10" id="KW-1133">Transmembrane helix</keyword>
<evidence type="ECO:0000256" key="7">
    <source>
        <dbReference type="ARBA" id="ARBA00022927"/>
    </source>
</evidence>
<comment type="similarity">
    <text evidence="2">Belongs to the TonB family.</text>
</comment>
<evidence type="ECO:0000313" key="13">
    <source>
        <dbReference type="Proteomes" id="UP000255423"/>
    </source>
</evidence>
<evidence type="ECO:0000313" key="12">
    <source>
        <dbReference type="EMBL" id="SUQ19568.1"/>
    </source>
</evidence>
<dbReference type="PRINTS" id="PR01374">
    <property type="entry name" value="TONBPROTEIN"/>
</dbReference>
<keyword evidence="5" id="KW-0997">Cell inner membrane</keyword>
<dbReference type="Gene3D" id="3.30.1150.10">
    <property type="match status" value="1"/>
</dbReference>
<evidence type="ECO:0000256" key="8">
    <source>
        <dbReference type="ARBA" id="ARBA00022989"/>
    </source>
</evidence>
<dbReference type="InterPro" id="IPR037682">
    <property type="entry name" value="TonB_C"/>
</dbReference>
<dbReference type="PANTHER" id="PTHR33446">
    <property type="entry name" value="PROTEIN TONB-RELATED"/>
    <property type="match status" value="1"/>
</dbReference>
<evidence type="ECO:0000259" key="11">
    <source>
        <dbReference type="PROSITE" id="PS52015"/>
    </source>
</evidence>
<feature type="transmembrane region" description="Helical" evidence="10">
    <location>
        <begin position="12"/>
        <end position="37"/>
    </location>
</feature>
<dbReference type="GO" id="GO:0015031">
    <property type="term" value="P:protein transport"/>
    <property type="evidence" value="ECO:0007669"/>
    <property type="project" value="UniProtKB-KW"/>
</dbReference>
<proteinExistence type="inferred from homology"/>
<sequence>MLDFCAKYFRFPVAFVLSFVVGAVFFLAIPVINVLFFDKGVKSEKVLEEVTEVEVLVSEKKPEVKQKVIRTVATPNTFKVSAHMGVSRSQNFQMDLSLARGAAGDGVAVDAGSMENVIYEAGEVDEQAQVLREIQPKFPERAKKMGVSGYVKVFIVIDVNGDVAQAQVLTQDPAGYGFDIEALKAIRQWKFSPAQLRGFPVAQKATKEFRFVK</sequence>
<dbReference type="InterPro" id="IPR006260">
    <property type="entry name" value="TonB/TolA_C"/>
</dbReference>
<keyword evidence="9 10" id="KW-0472">Membrane</keyword>
<evidence type="ECO:0000256" key="4">
    <source>
        <dbReference type="ARBA" id="ARBA00022475"/>
    </source>
</evidence>
<dbReference type="GO" id="GO:0031992">
    <property type="term" value="F:energy transducer activity"/>
    <property type="evidence" value="ECO:0007669"/>
    <property type="project" value="InterPro"/>
</dbReference>
<evidence type="ECO:0000256" key="6">
    <source>
        <dbReference type="ARBA" id="ARBA00022692"/>
    </source>
</evidence>
<dbReference type="Pfam" id="PF03544">
    <property type="entry name" value="TonB_C"/>
    <property type="match status" value="1"/>
</dbReference>
<keyword evidence="6 10" id="KW-0812">Transmembrane</keyword>
<dbReference type="InterPro" id="IPR051045">
    <property type="entry name" value="TonB-dependent_transducer"/>
</dbReference>
<dbReference type="PROSITE" id="PS52015">
    <property type="entry name" value="TONB_CTD"/>
    <property type="match status" value="1"/>
</dbReference>
<protein>
    <submittedName>
        <fullName evidence="12">Outer membrane transport energization protein TonB</fullName>
    </submittedName>
</protein>
<dbReference type="GO" id="GO:0005886">
    <property type="term" value="C:plasma membrane"/>
    <property type="evidence" value="ECO:0007669"/>
    <property type="project" value="UniProtKB-SubCell"/>
</dbReference>
<accession>A0A380RVK6</accession>
<gene>
    <name evidence="12" type="ORF">SAMN05661053_0807</name>
</gene>
<dbReference type="InterPro" id="IPR003538">
    <property type="entry name" value="TonB"/>
</dbReference>
<organism evidence="12 13">
    <name type="scientific">Fibrobacter succinogenes</name>
    <name type="common">Bacteroides succinogenes</name>
    <dbReference type="NCBI Taxonomy" id="833"/>
    <lineage>
        <taxon>Bacteria</taxon>
        <taxon>Pseudomonadati</taxon>
        <taxon>Fibrobacterota</taxon>
        <taxon>Fibrobacteria</taxon>
        <taxon>Fibrobacterales</taxon>
        <taxon>Fibrobacteraceae</taxon>
        <taxon>Fibrobacter</taxon>
    </lineage>
</organism>
<dbReference type="EMBL" id="UHJL01000001">
    <property type="protein sequence ID" value="SUQ19568.1"/>
    <property type="molecule type" value="Genomic_DNA"/>
</dbReference>
<feature type="domain" description="TonB C-terminal" evidence="11">
    <location>
        <begin position="123"/>
        <end position="213"/>
    </location>
</feature>
<reference evidence="12 13" key="1">
    <citation type="submission" date="2017-08" db="EMBL/GenBank/DDBJ databases">
        <authorList>
            <person name="de Groot N.N."/>
        </authorList>
    </citation>
    <scope>NUCLEOTIDE SEQUENCE [LARGE SCALE GENOMIC DNA]</scope>
    <source>
        <strain evidence="12 13">HM2</strain>
    </source>
</reference>
<evidence type="ECO:0000256" key="2">
    <source>
        <dbReference type="ARBA" id="ARBA00006555"/>
    </source>
</evidence>
<dbReference type="AlphaFoldDB" id="A0A380RVK6"/>
<dbReference type="PANTHER" id="PTHR33446:SF14">
    <property type="entry name" value="PROTEIN TONB"/>
    <property type="match status" value="1"/>
</dbReference>
<comment type="subcellular location">
    <subcellularLocation>
        <location evidence="1">Cell inner membrane</location>
        <topology evidence="1">Single-pass membrane protein</topology>
        <orientation evidence="1">Periplasmic side</orientation>
    </subcellularLocation>
</comment>
<evidence type="ECO:0000256" key="3">
    <source>
        <dbReference type="ARBA" id="ARBA00022448"/>
    </source>
</evidence>
<evidence type="ECO:0000256" key="5">
    <source>
        <dbReference type="ARBA" id="ARBA00022519"/>
    </source>
</evidence>
<evidence type="ECO:0000256" key="9">
    <source>
        <dbReference type="ARBA" id="ARBA00023136"/>
    </source>
</evidence>
<dbReference type="NCBIfam" id="TIGR01352">
    <property type="entry name" value="tonB_Cterm"/>
    <property type="match status" value="1"/>
</dbReference>
<dbReference type="OMA" id="ATKEFRF"/>